<dbReference type="CDD" id="cd03022">
    <property type="entry name" value="DsbA_HCCA_Iso"/>
    <property type="match status" value="1"/>
</dbReference>
<comment type="catalytic activity">
    <reaction evidence="1">
        <text>2-hydroxychromene-2-carboxylate = (3E)-4-(2-hydroxyphenyl)-2-oxobut-3-enoate</text>
        <dbReference type="Rhea" id="RHEA:27401"/>
        <dbReference type="ChEBI" id="CHEBI:59350"/>
        <dbReference type="ChEBI" id="CHEBI:59353"/>
        <dbReference type="EC" id="5.99.1.4"/>
    </reaction>
</comment>
<dbReference type="InterPro" id="IPR001853">
    <property type="entry name" value="DSBA-like_thioredoxin_dom"/>
</dbReference>
<dbReference type="GO" id="GO:0006749">
    <property type="term" value="P:glutathione metabolic process"/>
    <property type="evidence" value="ECO:0007669"/>
    <property type="project" value="TreeGrafter"/>
</dbReference>
<reference evidence="4 5" key="1">
    <citation type="journal article" date="2010" name="Int. J. Syst. Evol. Microbiol.">
        <title>Sphingopyxis bauzanensis sp. nov., a psychrophilic bacterium isolated from soil.</title>
        <authorList>
            <person name="Zhang D.C."/>
            <person name="Liu H.C."/>
            <person name="Xin Y.H."/>
            <person name="Zhou Y.G."/>
            <person name="Schinner F."/>
            <person name="Margesin R."/>
        </authorList>
    </citation>
    <scope>NUCLEOTIDE SEQUENCE [LARGE SCALE GENOMIC DNA]</scope>
    <source>
        <strain evidence="4 5">DSM 22271</strain>
    </source>
</reference>
<feature type="active site" description="Nucleophile" evidence="2">
    <location>
        <position position="14"/>
    </location>
</feature>
<dbReference type="InterPro" id="IPR051924">
    <property type="entry name" value="GST_Kappa/NadH"/>
</dbReference>
<dbReference type="GO" id="GO:0004602">
    <property type="term" value="F:glutathione peroxidase activity"/>
    <property type="evidence" value="ECO:0007669"/>
    <property type="project" value="TreeGrafter"/>
</dbReference>
<dbReference type="EC" id="5.99.1.4" evidence="1"/>
<dbReference type="SUPFAM" id="SSF52833">
    <property type="entry name" value="Thioredoxin-like"/>
    <property type="match status" value="1"/>
</dbReference>
<feature type="domain" description="DSBA-like thioredoxin" evidence="3">
    <location>
        <begin position="5"/>
        <end position="200"/>
    </location>
</feature>
<gene>
    <name evidence="4" type="ORF">CDQ92_09965</name>
</gene>
<dbReference type="GO" id="GO:0018845">
    <property type="term" value="F:2-hydroxychromene-2-carboxylate isomerase activity"/>
    <property type="evidence" value="ECO:0007669"/>
    <property type="project" value="UniProtKB-UniRule"/>
</dbReference>
<accession>A0A246JWJ9</accession>
<dbReference type="PANTHER" id="PTHR42943">
    <property type="entry name" value="GLUTATHIONE S-TRANSFERASE KAPPA"/>
    <property type="match status" value="1"/>
</dbReference>
<name>A0A246JWJ9_9SPHN</name>
<dbReference type="InterPro" id="IPR044087">
    <property type="entry name" value="NahD-like"/>
</dbReference>
<dbReference type="RefSeq" id="WP_088441205.1">
    <property type="nucleotide sequence ID" value="NZ_BMMC01000001.1"/>
</dbReference>
<keyword evidence="1" id="KW-0413">Isomerase</keyword>
<dbReference type="Pfam" id="PF01323">
    <property type="entry name" value="DSBA"/>
    <property type="match status" value="1"/>
</dbReference>
<evidence type="ECO:0000256" key="2">
    <source>
        <dbReference type="PIRSR" id="PIRSR006386-1"/>
    </source>
</evidence>
<keyword evidence="5" id="KW-1185">Reference proteome</keyword>
<dbReference type="InterPro" id="IPR014440">
    <property type="entry name" value="HCCAis_GSTk"/>
</dbReference>
<dbReference type="InterPro" id="IPR036249">
    <property type="entry name" value="Thioredoxin-like_sf"/>
</dbReference>
<dbReference type="GO" id="GO:0004364">
    <property type="term" value="F:glutathione transferase activity"/>
    <property type="evidence" value="ECO:0007669"/>
    <property type="project" value="TreeGrafter"/>
</dbReference>
<evidence type="ECO:0000313" key="5">
    <source>
        <dbReference type="Proteomes" id="UP000197361"/>
    </source>
</evidence>
<comment type="similarity">
    <text evidence="1">Belongs to the GST superfamily. NadH family.</text>
</comment>
<evidence type="ECO:0000313" key="4">
    <source>
        <dbReference type="EMBL" id="OWQ97353.1"/>
    </source>
</evidence>
<comment type="caution">
    <text evidence="4">The sequence shown here is derived from an EMBL/GenBank/DDBJ whole genome shotgun (WGS) entry which is preliminary data.</text>
</comment>
<evidence type="ECO:0000259" key="3">
    <source>
        <dbReference type="Pfam" id="PF01323"/>
    </source>
</evidence>
<sequence>MVTKTLELIFDFGSPNAYLAMKALPELLDRTGADLLITPCLLGGVFKATGNKAPMIQYADAPAKLAYENLEMRRFVEKHDLGKFRLNPHFPINTLTIMRGAIVATDEDVLDDYVDAVNRAMWEDGLKMDDADVVATFLSANGFDGPALLARTQEPEIKAKLVANTEVAVARGVFGIPTFFVGDAMFFGKDRLGQVEEALA</sequence>
<dbReference type="AlphaFoldDB" id="A0A246JWJ9"/>
<proteinExistence type="inferred from homology"/>
<dbReference type="Gene3D" id="3.40.30.10">
    <property type="entry name" value="Glutaredoxin"/>
    <property type="match status" value="1"/>
</dbReference>
<dbReference type="PANTHER" id="PTHR42943:SF2">
    <property type="entry name" value="GLUTATHIONE S-TRANSFERASE KAPPA 1"/>
    <property type="match status" value="1"/>
</dbReference>
<dbReference type="Proteomes" id="UP000197361">
    <property type="component" value="Unassembled WGS sequence"/>
</dbReference>
<dbReference type="PIRSF" id="PIRSF006386">
    <property type="entry name" value="HCCAis_GSTk"/>
    <property type="match status" value="1"/>
</dbReference>
<organism evidence="4 5">
    <name type="scientific">Sphingopyxis bauzanensis</name>
    <dbReference type="NCBI Taxonomy" id="651663"/>
    <lineage>
        <taxon>Bacteria</taxon>
        <taxon>Pseudomonadati</taxon>
        <taxon>Pseudomonadota</taxon>
        <taxon>Alphaproteobacteria</taxon>
        <taxon>Sphingomonadales</taxon>
        <taxon>Sphingomonadaceae</taxon>
        <taxon>Sphingopyxis</taxon>
    </lineage>
</organism>
<dbReference type="GO" id="GO:1901170">
    <property type="term" value="P:naphthalene catabolic process"/>
    <property type="evidence" value="ECO:0007669"/>
    <property type="project" value="InterPro"/>
</dbReference>
<protein>
    <recommendedName>
        <fullName evidence="1">2-hydroxychromene-2-carboxylate isomerase</fullName>
        <ecNumber evidence="1">5.99.1.4</ecNumber>
    </recommendedName>
</protein>
<dbReference type="OrthoDB" id="5244108at2"/>
<evidence type="ECO:0000256" key="1">
    <source>
        <dbReference type="PIRNR" id="PIRNR006386"/>
    </source>
</evidence>
<dbReference type="EMBL" id="NISK01000002">
    <property type="protein sequence ID" value="OWQ97353.1"/>
    <property type="molecule type" value="Genomic_DNA"/>
</dbReference>